<dbReference type="AlphaFoldDB" id="A0A0E9VE04"/>
<organism evidence="1">
    <name type="scientific">Anguilla anguilla</name>
    <name type="common">European freshwater eel</name>
    <name type="synonym">Muraena anguilla</name>
    <dbReference type="NCBI Taxonomy" id="7936"/>
    <lineage>
        <taxon>Eukaryota</taxon>
        <taxon>Metazoa</taxon>
        <taxon>Chordata</taxon>
        <taxon>Craniata</taxon>
        <taxon>Vertebrata</taxon>
        <taxon>Euteleostomi</taxon>
        <taxon>Actinopterygii</taxon>
        <taxon>Neopterygii</taxon>
        <taxon>Teleostei</taxon>
        <taxon>Anguilliformes</taxon>
        <taxon>Anguillidae</taxon>
        <taxon>Anguilla</taxon>
    </lineage>
</organism>
<proteinExistence type="predicted"/>
<evidence type="ECO:0000313" key="1">
    <source>
        <dbReference type="EMBL" id="JAH76272.1"/>
    </source>
</evidence>
<dbReference type="EMBL" id="GBXM01032305">
    <property type="protein sequence ID" value="JAH76272.1"/>
    <property type="molecule type" value="Transcribed_RNA"/>
</dbReference>
<name>A0A0E9VE04_ANGAN</name>
<reference evidence="1" key="2">
    <citation type="journal article" date="2015" name="Fish Shellfish Immunol.">
        <title>Early steps in the European eel (Anguilla anguilla)-Vibrio vulnificus interaction in the gills: Role of the RtxA13 toxin.</title>
        <authorList>
            <person name="Callol A."/>
            <person name="Pajuelo D."/>
            <person name="Ebbesson L."/>
            <person name="Teles M."/>
            <person name="MacKenzie S."/>
            <person name="Amaro C."/>
        </authorList>
    </citation>
    <scope>NUCLEOTIDE SEQUENCE</scope>
</reference>
<reference evidence="1" key="1">
    <citation type="submission" date="2014-11" db="EMBL/GenBank/DDBJ databases">
        <authorList>
            <person name="Amaro Gonzalez C."/>
        </authorList>
    </citation>
    <scope>NUCLEOTIDE SEQUENCE</scope>
</reference>
<sequence length="46" mass="5208">MRLNSMRAKFCSMSVLESLKQLASQVSAIRDPDRYQVSRLASSSCR</sequence>
<protein>
    <submittedName>
        <fullName evidence="1">Uncharacterized protein</fullName>
    </submittedName>
</protein>
<accession>A0A0E9VE04</accession>